<evidence type="ECO:0000313" key="3">
    <source>
        <dbReference type="Proteomes" id="UP000195402"/>
    </source>
</evidence>
<dbReference type="InParanoid" id="A0A200QWT7"/>
<dbReference type="EMBL" id="MVGT01000940">
    <property type="protein sequence ID" value="OVA14925.1"/>
    <property type="molecule type" value="Genomic_DNA"/>
</dbReference>
<gene>
    <name evidence="2" type="ORF">BVC80_8951g28</name>
</gene>
<evidence type="ECO:0000256" key="1">
    <source>
        <dbReference type="SAM" id="MobiDB-lite"/>
    </source>
</evidence>
<reference evidence="2 3" key="1">
    <citation type="journal article" date="2017" name="Mol. Plant">
        <title>The Genome of Medicinal Plant Macleaya cordata Provides New Insights into Benzylisoquinoline Alkaloids Metabolism.</title>
        <authorList>
            <person name="Liu X."/>
            <person name="Liu Y."/>
            <person name="Huang P."/>
            <person name="Ma Y."/>
            <person name="Qing Z."/>
            <person name="Tang Q."/>
            <person name="Cao H."/>
            <person name="Cheng P."/>
            <person name="Zheng Y."/>
            <person name="Yuan Z."/>
            <person name="Zhou Y."/>
            <person name="Liu J."/>
            <person name="Tang Z."/>
            <person name="Zhuo Y."/>
            <person name="Zhang Y."/>
            <person name="Yu L."/>
            <person name="Huang J."/>
            <person name="Yang P."/>
            <person name="Peng Q."/>
            <person name="Zhang J."/>
            <person name="Jiang W."/>
            <person name="Zhang Z."/>
            <person name="Lin K."/>
            <person name="Ro D.K."/>
            <person name="Chen X."/>
            <person name="Xiong X."/>
            <person name="Shang Y."/>
            <person name="Huang S."/>
            <person name="Zeng J."/>
        </authorList>
    </citation>
    <scope>NUCLEOTIDE SEQUENCE [LARGE SCALE GENOMIC DNA]</scope>
    <source>
        <strain evidence="3">cv. BLH2017</strain>
        <tissue evidence="2">Root</tissue>
    </source>
</reference>
<name>A0A200QWT7_MACCD</name>
<dbReference type="AlphaFoldDB" id="A0A200QWT7"/>
<feature type="region of interest" description="Disordered" evidence="1">
    <location>
        <begin position="54"/>
        <end position="106"/>
    </location>
</feature>
<feature type="compositionally biased region" description="Acidic residues" evidence="1">
    <location>
        <begin position="97"/>
        <end position="106"/>
    </location>
</feature>
<proteinExistence type="predicted"/>
<sequence>MLRSSAAVASRVLRLMATSSRPSILLYHRPITTVPINPVRQLLFVDPKPQFVADQSRSYARGRGRAAPSSDEDVEDTDEDSEVSDCDDMDDPYKDFSEDDEDDLDD</sequence>
<protein>
    <submittedName>
        <fullName evidence="2">Uncharacterized protein</fullName>
    </submittedName>
</protein>
<dbReference type="Proteomes" id="UP000195402">
    <property type="component" value="Unassembled WGS sequence"/>
</dbReference>
<organism evidence="2 3">
    <name type="scientific">Macleaya cordata</name>
    <name type="common">Five-seeded plume-poppy</name>
    <name type="synonym">Bocconia cordata</name>
    <dbReference type="NCBI Taxonomy" id="56857"/>
    <lineage>
        <taxon>Eukaryota</taxon>
        <taxon>Viridiplantae</taxon>
        <taxon>Streptophyta</taxon>
        <taxon>Embryophyta</taxon>
        <taxon>Tracheophyta</taxon>
        <taxon>Spermatophyta</taxon>
        <taxon>Magnoliopsida</taxon>
        <taxon>Ranunculales</taxon>
        <taxon>Papaveraceae</taxon>
        <taxon>Papaveroideae</taxon>
        <taxon>Macleaya</taxon>
    </lineage>
</organism>
<dbReference type="OrthoDB" id="10560756at2759"/>
<comment type="caution">
    <text evidence="2">The sequence shown here is derived from an EMBL/GenBank/DDBJ whole genome shotgun (WGS) entry which is preliminary data.</text>
</comment>
<evidence type="ECO:0000313" key="2">
    <source>
        <dbReference type="EMBL" id="OVA14925.1"/>
    </source>
</evidence>
<keyword evidence="3" id="KW-1185">Reference proteome</keyword>
<accession>A0A200QWT7</accession>
<feature type="compositionally biased region" description="Low complexity" evidence="1">
    <location>
        <begin position="56"/>
        <end position="69"/>
    </location>
</feature>
<feature type="compositionally biased region" description="Acidic residues" evidence="1">
    <location>
        <begin position="70"/>
        <end position="90"/>
    </location>
</feature>